<evidence type="ECO:0000256" key="1">
    <source>
        <dbReference type="ARBA" id="ARBA00004304"/>
    </source>
</evidence>
<evidence type="ECO:0000256" key="9">
    <source>
        <dbReference type="ARBA" id="ARBA00023065"/>
    </source>
</evidence>
<proteinExistence type="inferred from homology"/>
<geneLocation type="mitochondrion" evidence="14"/>
<dbReference type="InterPro" id="IPR001421">
    <property type="entry name" value="ATP8_metazoa"/>
</dbReference>
<organism evidence="14">
    <name type="scientific">Chrysomeloidea sp. 3 KM-2017</name>
    <dbReference type="NCBI Taxonomy" id="2219297"/>
    <lineage>
        <taxon>Eukaryota</taxon>
        <taxon>Metazoa</taxon>
        <taxon>Ecdysozoa</taxon>
        <taxon>Arthropoda</taxon>
        <taxon>Hexapoda</taxon>
        <taxon>Insecta</taxon>
        <taxon>Pterygota</taxon>
        <taxon>Neoptera</taxon>
        <taxon>Endopterygota</taxon>
        <taxon>Coleoptera</taxon>
        <taxon>Polyphaga</taxon>
        <taxon>Cucujiformia</taxon>
        <taxon>Chrysomeloidea</taxon>
    </lineage>
</organism>
<evidence type="ECO:0000256" key="12">
    <source>
        <dbReference type="RuleBase" id="RU003661"/>
    </source>
</evidence>
<keyword evidence="11 13" id="KW-0472">Membrane</keyword>
<evidence type="ECO:0000256" key="7">
    <source>
        <dbReference type="ARBA" id="ARBA00022781"/>
    </source>
</evidence>
<reference evidence="14" key="1">
    <citation type="journal article" date="2018" name="J. ISSAAS">
        <title>The contribution of mitochondrial metagenomics to large-scale data mining and phylogenetic analysis of Coleoptera.</title>
        <authorList>
            <person name="Miller K."/>
            <person name="Linard B."/>
            <person name="Motyka M."/>
            <person name="Bocek M."/>
            <person name="Vogler A.P."/>
        </authorList>
    </citation>
    <scope>NUCLEOTIDE SEQUENCE</scope>
</reference>
<evidence type="ECO:0000256" key="10">
    <source>
        <dbReference type="ARBA" id="ARBA00023128"/>
    </source>
</evidence>
<evidence type="ECO:0000256" key="5">
    <source>
        <dbReference type="ARBA" id="ARBA00022547"/>
    </source>
</evidence>
<keyword evidence="4 12" id="KW-0813">Transport</keyword>
<evidence type="ECO:0000256" key="6">
    <source>
        <dbReference type="ARBA" id="ARBA00022692"/>
    </source>
</evidence>
<dbReference type="GO" id="GO:0015078">
    <property type="term" value="F:proton transmembrane transporter activity"/>
    <property type="evidence" value="ECO:0007669"/>
    <property type="project" value="InterPro"/>
</dbReference>
<dbReference type="AlphaFoldDB" id="A0A346RK33"/>
<keyword evidence="9 12" id="KW-0406">Ion transport</keyword>
<evidence type="ECO:0000256" key="2">
    <source>
        <dbReference type="ARBA" id="ARBA00008892"/>
    </source>
</evidence>
<gene>
    <name evidence="14" type="primary">atp8</name>
</gene>
<sequence length="51" mass="6343">MPQMAPLSWLLLFSFFLLLFYLFLTQNFFVFSYLPKYQKSSKKNIILNWKW</sequence>
<evidence type="ECO:0000256" key="13">
    <source>
        <dbReference type="SAM" id="Phobius"/>
    </source>
</evidence>
<comment type="subunit">
    <text evidence="3">F-type ATPases have 2 components, CF(1) - the catalytic core - and CF(0) - the membrane proton channel.</text>
</comment>
<dbReference type="GO" id="GO:0045259">
    <property type="term" value="C:proton-transporting ATP synthase complex"/>
    <property type="evidence" value="ECO:0007669"/>
    <property type="project" value="UniProtKB-KW"/>
</dbReference>
<feature type="transmembrane region" description="Helical" evidence="13">
    <location>
        <begin position="12"/>
        <end position="34"/>
    </location>
</feature>
<evidence type="ECO:0000256" key="11">
    <source>
        <dbReference type="ARBA" id="ARBA00023136"/>
    </source>
</evidence>
<dbReference type="EMBL" id="MG193508">
    <property type="protein sequence ID" value="AXS66430.1"/>
    <property type="molecule type" value="Genomic_DNA"/>
</dbReference>
<keyword evidence="7 12" id="KW-0375">Hydrogen ion transport</keyword>
<dbReference type="Pfam" id="PF00895">
    <property type="entry name" value="ATP-synt_8"/>
    <property type="match status" value="1"/>
</dbReference>
<evidence type="ECO:0000256" key="4">
    <source>
        <dbReference type="ARBA" id="ARBA00022448"/>
    </source>
</evidence>
<accession>A0A346RK33</accession>
<comment type="subcellular location">
    <subcellularLocation>
        <location evidence="1 12">Mitochondrion membrane</location>
        <topology evidence="1 12">Single-pass membrane protein</topology>
    </subcellularLocation>
</comment>
<keyword evidence="8 13" id="KW-1133">Transmembrane helix</keyword>
<evidence type="ECO:0000313" key="14">
    <source>
        <dbReference type="EMBL" id="AXS66430.1"/>
    </source>
</evidence>
<comment type="similarity">
    <text evidence="2 12">Belongs to the ATPase protein 8 family.</text>
</comment>
<dbReference type="GO" id="GO:0015986">
    <property type="term" value="P:proton motive force-driven ATP synthesis"/>
    <property type="evidence" value="ECO:0007669"/>
    <property type="project" value="InterPro"/>
</dbReference>
<protein>
    <recommendedName>
        <fullName evidence="12">ATP synthase complex subunit 8</fullName>
    </recommendedName>
</protein>
<keyword evidence="10 12" id="KW-0496">Mitochondrion</keyword>
<name>A0A346RK33_9CUCU</name>
<dbReference type="GO" id="GO:0031966">
    <property type="term" value="C:mitochondrial membrane"/>
    <property type="evidence" value="ECO:0007669"/>
    <property type="project" value="UniProtKB-SubCell"/>
</dbReference>
<keyword evidence="5 12" id="KW-0138">CF(0)</keyword>
<keyword evidence="6 12" id="KW-0812">Transmembrane</keyword>
<evidence type="ECO:0000256" key="3">
    <source>
        <dbReference type="ARBA" id="ARBA00011291"/>
    </source>
</evidence>
<evidence type="ECO:0000256" key="8">
    <source>
        <dbReference type="ARBA" id="ARBA00022989"/>
    </source>
</evidence>